<name>A0A4Z0Y4T8_9PEZI</name>
<dbReference type="CDD" id="cd00067">
    <property type="entry name" value="GAL4"/>
    <property type="match status" value="1"/>
</dbReference>
<keyword evidence="5" id="KW-0539">Nucleus</keyword>
<keyword evidence="3" id="KW-0805">Transcription regulation</keyword>
<organism evidence="7 8">
    <name type="scientific">Xylaria hypoxylon</name>
    <dbReference type="NCBI Taxonomy" id="37992"/>
    <lineage>
        <taxon>Eukaryota</taxon>
        <taxon>Fungi</taxon>
        <taxon>Dikarya</taxon>
        <taxon>Ascomycota</taxon>
        <taxon>Pezizomycotina</taxon>
        <taxon>Sordariomycetes</taxon>
        <taxon>Xylariomycetidae</taxon>
        <taxon>Xylariales</taxon>
        <taxon>Xylariaceae</taxon>
        <taxon>Xylaria</taxon>
    </lineage>
</organism>
<keyword evidence="1" id="KW-0479">Metal-binding</keyword>
<dbReference type="InterPro" id="IPR001138">
    <property type="entry name" value="Zn2Cys6_DnaBD"/>
</dbReference>
<dbReference type="AlphaFoldDB" id="A0A4Z0Y4T8"/>
<feature type="domain" description="Zn(2)-C6 fungal-type" evidence="6">
    <location>
        <begin position="28"/>
        <end position="58"/>
    </location>
</feature>
<evidence type="ECO:0000256" key="4">
    <source>
        <dbReference type="ARBA" id="ARBA00023163"/>
    </source>
</evidence>
<dbReference type="GO" id="GO:0000981">
    <property type="term" value="F:DNA-binding transcription factor activity, RNA polymerase II-specific"/>
    <property type="evidence" value="ECO:0007669"/>
    <property type="project" value="InterPro"/>
</dbReference>
<reference evidence="7 8" key="1">
    <citation type="submission" date="2019-03" db="EMBL/GenBank/DDBJ databases">
        <title>Draft genome sequence of Xylaria hypoxylon DSM 108379, a ubiquitous saprotrophic-parasitic fungi on hardwood.</title>
        <authorList>
            <person name="Buettner E."/>
            <person name="Leonhardt S."/>
            <person name="Gebauer A.M."/>
            <person name="Liers C."/>
            <person name="Hofrichter M."/>
            <person name="Kellner H."/>
        </authorList>
    </citation>
    <scope>NUCLEOTIDE SEQUENCE [LARGE SCALE GENOMIC DNA]</scope>
    <source>
        <strain evidence="7 8">DSM 108379</strain>
    </source>
</reference>
<evidence type="ECO:0000259" key="6">
    <source>
        <dbReference type="PROSITE" id="PS50048"/>
    </source>
</evidence>
<dbReference type="Gene3D" id="4.10.240.10">
    <property type="entry name" value="Zn(2)-C6 fungal-type DNA-binding domain"/>
    <property type="match status" value="1"/>
</dbReference>
<evidence type="ECO:0000313" key="8">
    <source>
        <dbReference type="Proteomes" id="UP000297716"/>
    </source>
</evidence>
<dbReference type="InterPro" id="IPR036864">
    <property type="entry name" value="Zn2-C6_fun-type_DNA-bd_sf"/>
</dbReference>
<proteinExistence type="predicted"/>
<sequence>MATGYPIEERMESAIEENASIAASRQKNCNGCVQAKRRCDRRTPICSRCTEKNVACVYKKSKTANRRGKGTRELTPCTEALSNIPGLSFDMNYPENIPPGFHPTPQSNHDTAPSSDTFMDNFFRFIDNNSLSSSDQWLIATEDDHLPERPMTPADEEAVMAYRGMAGCKVDNWNAYDPKTPLYFILNRVKGFTGELAAKNTTPFIHRHLYHDYKPQCVISCFTACVLYASRTPTNMHMVMRAVSDSAREFVDSEASRVIATPIEKLARSQALFLYQIIRLFDGDVTLRAQGERDMGLLKIWLDELCRIRDNLGDLARLEYALVKQQPPIQWDKWIFAECVRRTVTMAYSVIGLYELLKDLEWADPDNVWAYVHRWTLGRSLWEADSATEFRHAWNESSHFVIANFTLDNFIENGKGEDVDEFAEIFLVLYMGVDAHVSGAENIIFSLHRPLSSRAPSKQHPDAHKRELLQPQPELEFPFQSHQNINRGQSSSKSLADDYEAGFIMPDDSEARLRVCVMTPTVDGYNALGVTQQRIRPLQWNT</sequence>
<dbReference type="Pfam" id="PF00172">
    <property type="entry name" value="Zn_clus"/>
    <property type="match status" value="1"/>
</dbReference>
<evidence type="ECO:0000256" key="3">
    <source>
        <dbReference type="ARBA" id="ARBA00023015"/>
    </source>
</evidence>
<keyword evidence="2" id="KW-0862">Zinc</keyword>
<dbReference type="PANTHER" id="PTHR47660:SF3">
    <property type="entry name" value="FINGER DOMAIN PROTEIN, PUTATIVE (AFU_ORTHOLOGUE AFUA_4G03310)-RELATED"/>
    <property type="match status" value="1"/>
</dbReference>
<protein>
    <recommendedName>
        <fullName evidence="6">Zn(2)-C6 fungal-type domain-containing protein</fullName>
    </recommendedName>
</protein>
<dbReference type="EMBL" id="SKBN01000317">
    <property type="protein sequence ID" value="TGJ79089.1"/>
    <property type="molecule type" value="Genomic_DNA"/>
</dbReference>
<dbReference type="PANTHER" id="PTHR47660">
    <property type="entry name" value="TRANSCRIPTION FACTOR WITH C2H2 AND ZN(2)-CYS(6) DNA BINDING DOMAIN (EUROFUNG)-RELATED-RELATED"/>
    <property type="match status" value="1"/>
</dbReference>
<evidence type="ECO:0000256" key="5">
    <source>
        <dbReference type="ARBA" id="ARBA00023242"/>
    </source>
</evidence>
<dbReference type="Proteomes" id="UP000297716">
    <property type="component" value="Unassembled WGS sequence"/>
</dbReference>
<accession>A0A4Z0Y4T8</accession>
<dbReference type="OrthoDB" id="9930022at2759"/>
<keyword evidence="8" id="KW-1185">Reference proteome</keyword>
<evidence type="ECO:0000313" key="7">
    <source>
        <dbReference type="EMBL" id="TGJ79089.1"/>
    </source>
</evidence>
<dbReference type="STRING" id="37992.A0A4Z0Y4T8"/>
<dbReference type="PROSITE" id="PS50048">
    <property type="entry name" value="ZN2_CY6_FUNGAL_2"/>
    <property type="match status" value="1"/>
</dbReference>
<comment type="caution">
    <text evidence="7">The sequence shown here is derived from an EMBL/GenBank/DDBJ whole genome shotgun (WGS) entry which is preliminary data.</text>
</comment>
<gene>
    <name evidence="7" type="ORF">E0Z10_g9674</name>
</gene>
<evidence type="ECO:0000256" key="1">
    <source>
        <dbReference type="ARBA" id="ARBA00022723"/>
    </source>
</evidence>
<evidence type="ECO:0000256" key="2">
    <source>
        <dbReference type="ARBA" id="ARBA00022833"/>
    </source>
</evidence>
<keyword evidence="4" id="KW-0804">Transcription</keyword>
<dbReference type="SUPFAM" id="SSF57701">
    <property type="entry name" value="Zn2/Cys6 DNA-binding domain"/>
    <property type="match status" value="1"/>
</dbReference>
<dbReference type="GO" id="GO:0008270">
    <property type="term" value="F:zinc ion binding"/>
    <property type="evidence" value="ECO:0007669"/>
    <property type="project" value="InterPro"/>
</dbReference>